<proteinExistence type="predicted"/>
<dbReference type="EMBL" id="CAJNOM010000061">
    <property type="protein sequence ID" value="CAF0952037.1"/>
    <property type="molecule type" value="Genomic_DNA"/>
</dbReference>
<dbReference type="InterPro" id="IPR030381">
    <property type="entry name" value="G_DYNAMIN_dom"/>
</dbReference>
<gene>
    <name evidence="13" type="ORF">BJG266_LOCUS1905</name>
    <name evidence="14" type="ORF">QVE165_LOCUS12274</name>
    <name evidence="15" type="ORF">QVE165_LOCUS13134</name>
</gene>
<keyword evidence="16" id="KW-1185">Reference proteome</keyword>
<keyword evidence="5" id="KW-0378">Hydrolase</keyword>
<dbReference type="GO" id="GO:0051646">
    <property type="term" value="P:mitochondrion localization"/>
    <property type="evidence" value="ECO:0007669"/>
    <property type="project" value="TreeGrafter"/>
</dbReference>
<evidence type="ECO:0000256" key="5">
    <source>
        <dbReference type="ARBA" id="ARBA00022801"/>
    </source>
</evidence>
<evidence type="ECO:0000256" key="11">
    <source>
        <dbReference type="SAM" id="Coils"/>
    </source>
</evidence>
<evidence type="ECO:0000256" key="9">
    <source>
        <dbReference type="ARBA" id="ARBA00023134"/>
    </source>
</evidence>
<dbReference type="SUPFAM" id="SSF111479">
    <property type="entry name" value="Fzo-like conserved region"/>
    <property type="match status" value="1"/>
</dbReference>
<keyword evidence="10" id="KW-0472">Membrane</keyword>
<feature type="domain" description="Dynamin-type G" evidence="12">
    <location>
        <begin position="90"/>
        <end position="337"/>
    </location>
</feature>
<dbReference type="EMBL" id="CAJNOI010000004">
    <property type="protein sequence ID" value="CAF0741941.1"/>
    <property type="molecule type" value="Genomic_DNA"/>
</dbReference>
<dbReference type="InterPro" id="IPR045063">
    <property type="entry name" value="Dynamin_N"/>
</dbReference>
<evidence type="ECO:0000256" key="1">
    <source>
        <dbReference type="ARBA" id="ARBA00004374"/>
    </source>
</evidence>
<comment type="subcellular location">
    <subcellularLocation>
        <location evidence="1">Mitochondrion outer membrane</location>
        <topology evidence="1">Multi-pass membrane protein</topology>
    </subcellularLocation>
</comment>
<evidence type="ECO:0000313" key="15">
    <source>
        <dbReference type="EMBL" id="CAF0967149.1"/>
    </source>
</evidence>
<dbReference type="AlphaFoldDB" id="A0A814EGT9"/>
<keyword evidence="2" id="KW-0812">Transmembrane</keyword>
<keyword evidence="4" id="KW-1000">Mitochondrion outer membrane</keyword>
<evidence type="ECO:0000256" key="6">
    <source>
        <dbReference type="ARBA" id="ARBA00022989"/>
    </source>
</evidence>
<feature type="coiled-coil region" evidence="11">
    <location>
        <begin position="382"/>
        <end position="409"/>
    </location>
</feature>
<dbReference type="PROSITE" id="PS51718">
    <property type="entry name" value="G_DYNAMIN_2"/>
    <property type="match status" value="1"/>
</dbReference>
<evidence type="ECO:0000256" key="3">
    <source>
        <dbReference type="ARBA" id="ARBA00022741"/>
    </source>
</evidence>
<evidence type="ECO:0000313" key="14">
    <source>
        <dbReference type="EMBL" id="CAF0952037.1"/>
    </source>
</evidence>
<evidence type="ECO:0000313" key="13">
    <source>
        <dbReference type="EMBL" id="CAF0741941.1"/>
    </source>
</evidence>
<dbReference type="SUPFAM" id="SSF52540">
    <property type="entry name" value="P-loop containing nucleoside triphosphate hydrolases"/>
    <property type="match status" value="1"/>
</dbReference>
<reference evidence="15" key="1">
    <citation type="submission" date="2021-02" db="EMBL/GenBank/DDBJ databases">
        <authorList>
            <person name="Nowell W R."/>
        </authorList>
    </citation>
    <scope>NUCLEOTIDE SEQUENCE</scope>
</reference>
<accession>A0A814EGT9</accession>
<evidence type="ECO:0000256" key="8">
    <source>
        <dbReference type="ARBA" id="ARBA00023128"/>
    </source>
</evidence>
<dbReference type="GO" id="GO:0005525">
    <property type="term" value="F:GTP binding"/>
    <property type="evidence" value="ECO:0007669"/>
    <property type="project" value="UniProtKB-KW"/>
</dbReference>
<organism evidence="15 16">
    <name type="scientific">Adineta steineri</name>
    <dbReference type="NCBI Taxonomy" id="433720"/>
    <lineage>
        <taxon>Eukaryota</taxon>
        <taxon>Metazoa</taxon>
        <taxon>Spiralia</taxon>
        <taxon>Gnathifera</taxon>
        <taxon>Rotifera</taxon>
        <taxon>Eurotatoria</taxon>
        <taxon>Bdelloidea</taxon>
        <taxon>Adinetida</taxon>
        <taxon>Adinetidae</taxon>
        <taxon>Adineta</taxon>
    </lineage>
</organism>
<dbReference type="PANTHER" id="PTHR10465">
    <property type="entry name" value="TRANSMEMBRANE GTPASE FZO1"/>
    <property type="match status" value="1"/>
</dbReference>
<dbReference type="Gene3D" id="1.20.5.110">
    <property type="match status" value="1"/>
</dbReference>
<dbReference type="InterPro" id="IPR027417">
    <property type="entry name" value="P-loop_NTPase"/>
</dbReference>
<dbReference type="OrthoDB" id="6256226at2759"/>
<dbReference type="Pfam" id="PF04799">
    <property type="entry name" value="Fzo_mitofusin"/>
    <property type="match status" value="1"/>
</dbReference>
<dbReference type="GO" id="GO:0003924">
    <property type="term" value="F:GTPase activity"/>
    <property type="evidence" value="ECO:0007669"/>
    <property type="project" value="InterPro"/>
</dbReference>
<dbReference type="CDD" id="cd09912">
    <property type="entry name" value="DLP_2"/>
    <property type="match status" value="1"/>
</dbReference>
<keyword evidence="8" id="KW-0496">Mitochondrion</keyword>
<dbReference type="Gene3D" id="3.40.50.300">
    <property type="entry name" value="P-loop containing nucleotide triphosphate hydrolases"/>
    <property type="match status" value="1"/>
</dbReference>
<sequence>MSGSIIRDKPTLLGAERQNSVTNNNSPLKLFTHAKTTITEIFKNIALYVNDSNKFLDDVKKSDKNLITPEKYVEIQELKEKVNRILTIISRDHMKVVFFGRTSNGKSTTMNAMLRERILPVGMGHTTNCFLQIEGTDKAEPYVLTPGSDEPKSISSLGTVGNALSREKLDSDSLVKILWPKEKCRLIRDDVILVDSPGIDVSANLDQWIENHCLDADVFVLVISAEATITVSEKKFLHNVAQRLSNPNIFILMNRWDATANEPEMVESVRQQHLDRGLEFLCDELHLCDRKEASEHRMFFISAREALLKRNKDPTSSPRTGFAEGHEERLIEFNNFEHEFEKCISKTAVQTKFEQHTNRGKGITTTLRETTANIANRSQTLKQESVQKLTQMDEKHNLLERELRSMTESAKDKIRHISEDVYKRVAQTLNDEIRRLYTLIEEFDRPFSSDSEQIPLYKRDLHRWVEERLGTNLQTRLHAALHSSLDSVHREIKERVKSVLENKERINNVDSIVPRSDFAVSYRLDCSNLCSDFREDIQFKFSLGFTSLWQRFVQNQKESITSSKLNHEISTPSASSLISSTNDLLTTANNISALTTKSGMIALGGCALVWRSVGWKVLGVVAGIYGTLYLYERVMWTKKAQERAFKRQYADYASSKMKLIVDMTSGNASAQVQQELSMYFAQTIRYVDMEKDDLTDSMKQIKIEIDQLLKYIDKGKKLKKQGDQIENELSEFSNQYLSSESTTATNE</sequence>
<dbReference type="GO" id="GO:0008053">
    <property type="term" value="P:mitochondrial fusion"/>
    <property type="evidence" value="ECO:0007669"/>
    <property type="project" value="InterPro"/>
</dbReference>
<dbReference type="GO" id="GO:0005741">
    <property type="term" value="C:mitochondrial outer membrane"/>
    <property type="evidence" value="ECO:0007669"/>
    <property type="project" value="UniProtKB-SubCell"/>
</dbReference>
<dbReference type="Pfam" id="PF00350">
    <property type="entry name" value="Dynamin_N"/>
    <property type="match status" value="1"/>
</dbReference>
<dbReference type="InterPro" id="IPR027094">
    <property type="entry name" value="Mitofusin_fam"/>
</dbReference>
<name>A0A814EGT9_9BILA</name>
<keyword evidence="7 11" id="KW-0175">Coiled coil</keyword>
<keyword evidence="6" id="KW-1133">Transmembrane helix</keyword>
<evidence type="ECO:0000259" key="12">
    <source>
        <dbReference type="PROSITE" id="PS51718"/>
    </source>
</evidence>
<dbReference type="PANTHER" id="PTHR10465:SF3">
    <property type="entry name" value="TRANSMEMBRANE GTPASE MARF-RELATED"/>
    <property type="match status" value="1"/>
</dbReference>
<evidence type="ECO:0000256" key="4">
    <source>
        <dbReference type="ARBA" id="ARBA00022787"/>
    </source>
</evidence>
<evidence type="ECO:0000256" key="2">
    <source>
        <dbReference type="ARBA" id="ARBA00022692"/>
    </source>
</evidence>
<evidence type="ECO:0000313" key="16">
    <source>
        <dbReference type="Proteomes" id="UP000663832"/>
    </source>
</evidence>
<evidence type="ECO:0000256" key="7">
    <source>
        <dbReference type="ARBA" id="ARBA00023054"/>
    </source>
</evidence>
<comment type="caution">
    <text evidence="15">The sequence shown here is derived from an EMBL/GenBank/DDBJ whole genome shotgun (WGS) entry which is preliminary data.</text>
</comment>
<dbReference type="Proteomes" id="UP000663877">
    <property type="component" value="Unassembled WGS sequence"/>
</dbReference>
<keyword evidence="9" id="KW-0342">GTP-binding</keyword>
<protein>
    <recommendedName>
        <fullName evidence="12">Dynamin-type G domain-containing protein</fullName>
    </recommendedName>
</protein>
<dbReference type="Proteomes" id="UP000663832">
    <property type="component" value="Unassembled WGS sequence"/>
</dbReference>
<keyword evidence="3" id="KW-0547">Nucleotide-binding</keyword>
<dbReference type="InterPro" id="IPR006884">
    <property type="entry name" value="Fzo/mitofusin_HR2"/>
</dbReference>
<dbReference type="EMBL" id="CAJNOM010000067">
    <property type="protein sequence ID" value="CAF0967149.1"/>
    <property type="molecule type" value="Genomic_DNA"/>
</dbReference>
<dbReference type="FunFam" id="3.40.50.300:FF:002843">
    <property type="entry name" value="Mitofusin 2"/>
    <property type="match status" value="1"/>
</dbReference>
<evidence type="ECO:0000256" key="10">
    <source>
        <dbReference type="ARBA" id="ARBA00023136"/>
    </source>
</evidence>